<proteinExistence type="predicted"/>
<feature type="compositionally biased region" description="Polar residues" evidence="1">
    <location>
        <begin position="238"/>
        <end position="255"/>
    </location>
</feature>
<keyword evidence="2" id="KW-0812">Transmembrane</keyword>
<dbReference type="eggNOG" id="ENOG502R3KK">
    <property type="taxonomic scope" value="Eukaryota"/>
</dbReference>
<dbReference type="Ensembl" id="ENSCSAVT00000009770.1">
    <property type="protein sequence ID" value="ENSCSAVP00000009652.1"/>
    <property type="gene ID" value="ENSCSAVG00000005664.1"/>
</dbReference>
<feature type="transmembrane region" description="Helical" evidence="2">
    <location>
        <begin position="159"/>
        <end position="179"/>
    </location>
</feature>
<organism evidence="3 4">
    <name type="scientific">Ciona savignyi</name>
    <name type="common">Pacific transparent sea squirt</name>
    <dbReference type="NCBI Taxonomy" id="51511"/>
    <lineage>
        <taxon>Eukaryota</taxon>
        <taxon>Metazoa</taxon>
        <taxon>Chordata</taxon>
        <taxon>Tunicata</taxon>
        <taxon>Ascidiacea</taxon>
        <taxon>Phlebobranchia</taxon>
        <taxon>Cionidae</taxon>
        <taxon>Ciona</taxon>
    </lineage>
</organism>
<dbReference type="HOGENOM" id="CLU_1089717_0_0_1"/>
<feature type="region of interest" description="Disordered" evidence="1">
    <location>
        <begin position="233"/>
        <end position="255"/>
    </location>
</feature>
<reference evidence="3" key="2">
    <citation type="submission" date="2025-08" db="UniProtKB">
        <authorList>
            <consortium name="Ensembl"/>
        </authorList>
    </citation>
    <scope>IDENTIFICATION</scope>
</reference>
<feature type="transmembrane region" description="Helical" evidence="2">
    <location>
        <begin position="47"/>
        <end position="69"/>
    </location>
</feature>
<reference evidence="3" key="3">
    <citation type="submission" date="2025-09" db="UniProtKB">
        <authorList>
            <consortium name="Ensembl"/>
        </authorList>
    </citation>
    <scope>IDENTIFICATION</scope>
</reference>
<evidence type="ECO:0000313" key="3">
    <source>
        <dbReference type="Ensembl" id="ENSCSAVP00000009652.1"/>
    </source>
</evidence>
<keyword evidence="2" id="KW-0472">Membrane</keyword>
<feature type="transmembrane region" description="Helical" evidence="2">
    <location>
        <begin position="76"/>
        <end position="97"/>
    </location>
</feature>
<feature type="transmembrane region" description="Helical" evidence="2">
    <location>
        <begin position="121"/>
        <end position="139"/>
    </location>
</feature>
<name>H2YWE1_CIOSA</name>
<dbReference type="AlphaFoldDB" id="H2YWE1"/>
<dbReference type="InParanoid" id="H2YWE1"/>
<reference evidence="4" key="1">
    <citation type="submission" date="2003-08" db="EMBL/GenBank/DDBJ databases">
        <authorList>
            <person name="Birren B."/>
            <person name="Nusbaum C."/>
            <person name="Abebe A."/>
            <person name="Abouelleil A."/>
            <person name="Adekoya E."/>
            <person name="Ait-zahra M."/>
            <person name="Allen N."/>
            <person name="Allen T."/>
            <person name="An P."/>
            <person name="Anderson M."/>
            <person name="Anderson S."/>
            <person name="Arachchi H."/>
            <person name="Armbruster J."/>
            <person name="Bachantsang P."/>
            <person name="Baldwin J."/>
            <person name="Barry A."/>
            <person name="Bayul T."/>
            <person name="Blitshsteyn B."/>
            <person name="Bloom T."/>
            <person name="Blye J."/>
            <person name="Boguslavskiy L."/>
            <person name="Borowsky M."/>
            <person name="Boukhgalter B."/>
            <person name="Brunache A."/>
            <person name="Butler J."/>
            <person name="Calixte N."/>
            <person name="Calvo S."/>
            <person name="Camarata J."/>
            <person name="Campo K."/>
            <person name="Chang J."/>
            <person name="Cheshatsang Y."/>
            <person name="Citroen M."/>
            <person name="Collymore A."/>
            <person name="Considine T."/>
            <person name="Cook A."/>
            <person name="Cooke P."/>
            <person name="Corum B."/>
            <person name="Cuomo C."/>
            <person name="David R."/>
            <person name="Dawoe T."/>
            <person name="Degray S."/>
            <person name="Dodge S."/>
            <person name="Dooley K."/>
            <person name="Dorje P."/>
            <person name="Dorjee K."/>
            <person name="Dorris L."/>
            <person name="Duffey N."/>
            <person name="Dupes A."/>
            <person name="Elkins T."/>
            <person name="Engels R."/>
            <person name="Erickson J."/>
            <person name="Farina A."/>
            <person name="Faro S."/>
            <person name="Ferreira P."/>
            <person name="Fischer H."/>
            <person name="Fitzgerald M."/>
            <person name="Foley K."/>
            <person name="Gage D."/>
            <person name="Galagan J."/>
            <person name="Gearin G."/>
            <person name="Gnerre S."/>
            <person name="Gnirke A."/>
            <person name="Goyette A."/>
            <person name="Graham J."/>
            <person name="Grandbois E."/>
            <person name="Gyaltsen K."/>
            <person name="Hafez N."/>
            <person name="Hagopian D."/>
            <person name="Hagos B."/>
            <person name="Hall J."/>
            <person name="Hatcher B."/>
            <person name="Heller A."/>
            <person name="Higgins H."/>
            <person name="Honan T."/>
            <person name="Horn A."/>
            <person name="Houde N."/>
            <person name="Hughes L."/>
            <person name="Hulme W."/>
            <person name="Husby E."/>
            <person name="Iliev I."/>
            <person name="Jaffe D."/>
            <person name="Jones C."/>
            <person name="Kamal M."/>
            <person name="Kamat A."/>
            <person name="Kamvysselis M."/>
            <person name="Karlsson E."/>
            <person name="Kells C."/>
            <person name="Kieu A."/>
            <person name="Kisner P."/>
            <person name="Kodira C."/>
            <person name="Kulbokas E."/>
            <person name="Labutti K."/>
            <person name="Lama D."/>
            <person name="Landers T."/>
            <person name="Leger J."/>
            <person name="Levine S."/>
            <person name="Lewis D."/>
            <person name="Lewis T."/>
            <person name="Lindblad-toh K."/>
            <person name="Liu X."/>
            <person name="Lokyitsang T."/>
            <person name="Lokyitsang Y."/>
            <person name="Lucien O."/>
            <person name="Lui A."/>
            <person name="Ma L.J."/>
            <person name="Mabbitt R."/>
            <person name="Macdonald J."/>
            <person name="Maclean C."/>
            <person name="Major J."/>
            <person name="Manning J."/>
            <person name="Marabella R."/>
            <person name="Maru K."/>
            <person name="Matthews C."/>
            <person name="Mauceli E."/>
            <person name="Mccarthy M."/>
            <person name="Mcdonough S."/>
            <person name="Mcghee T."/>
            <person name="Meldrim J."/>
            <person name="Meneus L."/>
            <person name="Mesirov J."/>
            <person name="Mihalev A."/>
            <person name="Mihova T."/>
            <person name="Mikkelsen T."/>
            <person name="Mlenga V."/>
            <person name="Moru K."/>
            <person name="Mozes J."/>
            <person name="Mulrain L."/>
            <person name="Munson G."/>
            <person name="Naylor J."/>
            <person name="Newes C."/>
            <person name="Nguyen C."/>
            <person name="Nguyen N."/>
            <person name="Nguyen T."/>
            <person name="Nicol R."/>
            <person name="Nielsen C."/>
            <person name="Nizzari M."/>
            <person name="Norbu C."/>
            <person name="Norbu N."/>
            <person name="O'donnell P."/>
            <person name="Okoawo O."/>
            <person name="O'leary S."/>
            <person name="Omotosho B."/>
            <person name="O'neill K."/>
            <person name="Osman S."/>
            <person name="Parker S."/>
            <person name="Perrin D."/>
            <person name="Phunkhang P."/>
            <person name="Piqani B."/>
            <person name="Purcell S."/>
            <person name="Rachupka T."/>
            <person name="Ramasamy U."/>
            <person name="Rameau R."/>
            <person name="Ray V."/>
            <person name="Raymond C."/>
            <person name="Retta R."/>
            <person name="Richardson S."/>
            <person name="Rise C."/>
            <person name="Rodriguez J."/>
            <person name="Rogers J."/>
            <person name="Rogov P."/>
            <person name="Rutman M."/>
            <person name="Schupbach R."/>
            <person name="Seaman C."/>
            <person name="Settipalli S."/>
            <person name="Sharpe T."/>
            <person name="Sheridan J."/>
            <person name="Sherpa N."/>
            <person name="Shi J."/>
            <person name="Smirnov S."/>
            <person name="Smith C."/>
            <person name="Sougnez C."/>
            <person name="Spencer B."/>
            <person name="Stalker J."/>
            <person name="Stange-thomann N."/>
            <person name="Stavropoulos S."/>
            <person name="Stetson K."/>
            <person name="Stone C."/>
            <person name="Stone S."/>
            <person name="Stubbs M."/>
            <person name="Talamas J."/>
            <person name="Tchuinga P."/>
            <person name="Tenzing P."/>
            <person name="Tesfaye S."/>
            <person name="Theodore J."/>
            <person name="Thoulutsang Y."/>
            <person name="Topham K."/>
            <person name="Towey S."/>
            <person name="Tsamla T."/>
            <person name="Tsomo N."/>
            <person name="Vallee D."/>
            <person name="Vassiliev H."/>
            <person name="Venkataraman V."/>
            <person name="Vinson J."/>
            <person name="Vo A."/>
            <person name="Wade C."/>
            <person name="Wang S."/>
            <person name="Wangchuk T."/>
            <person name="Wangdi T."/>
            <person name="Whittaker C."/>
            <person name="Wilkinson J."/>
            <person name="Wu Y."/>
            <person name="Wyman D."/>
            <person name="Yadav S."/>
            <person name="Yang S."/>
            <person name="Yang X."/>
            <person name="Yeager S."/>
            <person name="Yee E."/>
            <person name="Young G."/>
            <person name="Zainoun J."/>
            <person name="Zembeck L."/>
            <person name="Zimmer A."/>
            <person name="Zody M."/>
            <person name="Lander E."/>
        </authorList>
    </citation>
    <scope>NUCLEOTIDE SEQUENCE [LARGE SCALE GENOMIC DNA]</scope>
</reference>
<keyword evidence="4" id="KW-1185">Reference proteome</keyword>
<evidence type="ECO:0000313" key="4">
    <source>
        <dbReference type="Proteomes" id="UP000007875"/>
    </source>
</evidence>
<sequence>MLQGSLIYTDMHLNRYWRLLNESWVLAHGTVVALQTGDPAVAGGSSLWPIFTFGFGFVFAFTQVFGLPFWKKISPFFRIIPVVIFFAIVTALCGTVVQGKEPGQSGFSRMYEMFFIPAEEYMMLLFSWLFLYGFIRIEAAIIGDKRRDPNYEMSPLKQAFYLAGVVLIYALFVVISYVWRFAQGSVMILMIIFVFIFSFGCCITVMLFKQIMGPHRKMVKSSCVDCANHPEDDKDVSDTQTTVGNENSGYVTEEF</sequence>
<evidence type="ECO:0000256" key="1">
    <source>
        <dbReference type="SAM" id="MobiDB-lite"/>
    </source>
</evidence>
<dbReference type="Proteomes" id="UP000007875">
    <property type="component" value="Unassembled WGS sequence"/>
</dbReference>
<protein>
    <submittedName>
        <fullName evidence="3">Uncharacterized protein</fullName>
    </submittedName>
</protein>
<feature type="transmembrane region" description="Helical" evidence="2">
    <location>
        <begin position="185"/>
        <end position="208"/>
    </location>
</feature>
<keyword evidence="2" id="KW-1133">Transmembrane helix</keyword>
<evidence type="ECO:0000256" key="2">
    <source>
        <dbReference type="SAM" id="Phobius"/>
    </source>
</evidence>
<accession>H2YWE1</accession>